<dbReference type="SUPFAM" id="SSF53681">
    <property type="entry name" value="Aspartate/glutamate racemase"/>
    <property type="match status" value="2"/>
</dbReference>
<gene>
    <name evidence="3" type="ORF">BME96_03550</name>
</gene>
<proteinExistence type="inferred from homology"/>
<dbReference type="PROSITE" id="PS00924">
    <property type="entry name" value="ASP_GLU_RACEMASE_2"/>
    <property type="match status" value="1"/>
</dbReference>
<dbReference type="NCBIfam" id="TIGR00035">
    <property type="entry name" value="asp_race"/>
    <property type="match status" value="1"/>
</dbReference>
<evidence type="ECO:0000313" key="4">
    <source>
        <dbReference type="Proteomes" id="UP000182945"/>
    </source>
</evidence>
<accession>A0AAC9IY11</accession>
<comment type="similarity">
    <text evidence="1">Belongs to the aspartate/glutamate racemases family.</text>
</comment>
<dbReference type="Gene3D" id="3.40.50.1860">
    <property type="match status" value="2"/>
</dbReference>
<evidence type="ECO:0000313" key="3">
    <source>
        <dbReference type="EMBL" id="APC47299.1"/>
    </source>
</evidence>
<dbReference type="GeneID" id="71513461"/>
<sequence>MKRIGLLGGMSWESTSEYYRLINQEIQRRLGGLHSAECLLISVNFAEIERYQSLNEWEKAAEVLGDAAMRLEMAGAEFIVICSNTMHKLAQEVEKFIRIPILHIAEATVTRIKQQGIENIGLLGTAYTMEQNFYKGTLESQGLRIMTPGQTDREKINQIIFEQLCLGQLLPESRAFFHEVIEKLKEQGAEGIILGCTEIGLLVKQEKVCLPVFDTTSIHAVEAVKISLGEEATKIE</sequence>
<protein>
    <submittedName>
        <fullName evidence="3">Aspartate racemase</fullName>
    </submittedName>
</protein>
<dbReference type="GO" id="GO:0047661">
    <property type="term" value="F:amino-acid racemase activity"/>
    <property type="evidence" value="ECO:0007669"/>
    <property type="project" value="InterPro"/>
</dbReference>
<dbReference type="KEGG" id="vhl:BME96_03550"/>
<evidence type="ECO:0000256" key="1">
    <source>
        <dbReference type="ARBA" id="ARBA00007847"/>
    </source>
</evidence>
<keyword evidence="2" id="KW-0413">Isomerase</keyword>
<dbReference type="AlphaFoldDB" id="A0AAC9IY11"/>
<dbReference type="EMBL" id="CP017962">
    <property type="protein sequence ID" value="APC47299.1"/>
    <property type="molecule type" value="Genomic_DNA"/>
</dbReference>
<dbReference type="Proteomes" id="UP000182945">
    <property type="component" value="Chromosome"/>
</dbReference>
<dbReference type="InterPro" id="IPR018187">
    <property type="entry name" value="Asp/Glu_racemase_AS_1"/>
</dbReference>
<organism evidence="3 4">
    <name type="scientific">Virgibacillus halodenitrificans</name>
    <name type="common">Bacillus halodenitrificans</name>
    <dbReference type="NCBI Taxonomy" id="1482"/>
    <lineage>
        <taxon>Bacteria</taxon>
        <taxon>Bacillati</taxon>
        <taxon>Bacillota</taxon>
        <taxon>Bacilli</taxon>
        <taxon>Bacillales</taxon>
        <taxon>Bacillaceae</taxon>
        <taxon>Virgibacillus</taxon>
    </lineage>
</organism>
<dbReference type="RefSeq" id="WP_071648285.1">
    <property type="nucleotide sequence ID" value="NZ_CP017962.1"/>
</dbReference>
<dbReference type="InterPro" id="IPR001920">
    <property type="entry name" value="Asp/Glu_race"/>
</dbReference>
<dbReference type="PANTHER" id="PTHR21198">
    <property type="entry name" value="GLUTAMATE RACEMASE"/>
    <property type="match status" value="1"/>
</dbReference>
<dbReference type="PANTHER" id="PTHR21198:SF7">
    <property type="entry name" value="ASPARTATE-GLUTAMATE RACEMASE FAMILY"/>
    <property type="match status" value="1"/>
</dbReference>
<dbReference type="InterPro" id="IPR033134">
    <property type="entry name" value="Asp/Glu_racemase_AS_2"/>
</dbReference>
<evidence type="ECO:0000256" key="2">
    <source>
        <dbReference type="ARBA" id="ARBA00023235"/>
    </source>
</evidence>
<name>A0AAC9IY11_VIRHA</name>
<dbReference type="Pfam" id="PF01177">
    <property type="entry name" value="Asp_Glu_race"/>
    <property type="match status" value="1"/>
</dbReference>
<dbReference type="InterPro" id="IPR004380">
    <property type="entry name" value="Asp_race"/>
</dbReference>
<reference evidence="3 4" key="1">
    <citation type="submission" date="2016-11" db="EMBL/GenBank/DDBJ databases">
        <title>Complete genome sequencing of Virgibacillus halodenitrificans PDB-F2.</title>
        <authorList>
            <person name="Sun Z."/>
            <person name="Zhou Y."/>
            <person name="Li H."/>
        </authorList>
    </citation>
    <scope>NUCLEOTIDE SEQUENCE [LARGE SCALE GENOMIC DNA]</scope>
    <source>
        <strain evidence="3 4">PDB-F2</strain>
    </source>
</reference>
<dbReference type="InterPro" id="IPR015942">
    <property type="entry name" value="Asp/Glu/hydantoin_racemase"/>
</dbReference>
<dbReference type="PROSITE" id="PS00923">
    <property type="entry name" value="ASP_GLU_RACEMASE_1"/>
    <property type="match status" value="1"/>
</dbReference>